<dbReference type="InterPro" id="IPR035959">
    <property type="entry name" value="RutC-like_sf"/>
</dbReference>
<protein>
    <submittedName>
        <fullName evidence="2">RidA family protein</fullName>
    </submittedName>
</protein>
<reference evidence="2" key="1">
    <citation type="submission" date="2020-10" db="EMBL/GenBank/DDBJ databases">
        <authorList>
            <person name="Gilroy R."/>
        </authorList>
    </citation>
    <scope>NUCLEOTIDE SEQUENCE</scope>
    <source>
        <strain evidence="2">ChiBcolR7-354</strain>
    </source>
</reference>
<dbReference type="PANTHER" id="PTHR43760:SF1">
    <property type="entry name" value="ENDORIBONUCLEASE L-PSP_CHORISMATE MUTASE-LIKE DOMAIN-CONTAINING PROTEIN"/>
    <property type="match status" value="1"/>
</dbReference>
<name>A0A9D0ZDF1_9FIRM</name>
<reference evidence="2" key="2">
    <citation type="journal article" date="2021" name="PeerJ">
        <title>Extensive microbial diversity within the chicken gut microbiome revealed by metagenomics and culture.</title>
        <authorList>
            <person name="Gilroy R."/>
            <person name="Ravi A."/>
            <person name="Getino M."/>
            <person name="Pursley I."/>
            <person name="Horton D.L."/>
            <person name="Alikhan N.F."/>
            <person name="Baker D."/>
            <person name="Gharbi K."/>
            <person name="Hall N."/>
            <person name="Watson M."/>
            <person name="Adriaenssens E.M."/>
            <person name="Foster-Nyarko E."/>
            <person name="Jarju S."/>
            <person name="Secka A."/>
            <person name="Antonio M."/>
            <person name="Oren A."/>
            <person name="Chaudhuri R.R."/>
            <person name="La Ragione R."/>
            <person name="Hildebrand F."/>
            <person name="Pallen M.J."/>
        </authorList>
    </citation>
    <scope>NUCLEOTIDE SEQUENCE</scope>
    <source>
        <strain evidence="2">ChiBcolR7-354</strain>
    </source>
</reference>
<proteinExistence type="predicted"/>
<comment type="caution">
    <text evidence="2">The sequence shown here is derived from an EMBL/GenBank/DDBJ whole genome shotgun (WGS) entry which is preliminary data.</text>
</comment>
<dbReference type="CDD" id="cd02199">
    <property type="entry name" value="YjgF_YER057c_UK114_like_1"/>
    <property type="match status" value="1"/>
</dbReference>
<feature type="domain" description="Endoribonuclease L-PSP/chorismate mutase-like" evidence="1">
    <location>
        <begin position="5"/>
        <end position="147"/>
    </location>
</feature>
<dbReference type="Proteomes" id="UP000824262">
    <property type="component" value="Unassembled WGS sequence"/>
</dbReference>
<dbReference type="PANTHER" id="PTHR43760">
    <property type="entry name" value="ENDORIBONUCLEASE-RELATED"/>
    <property type="match status" value="1"/>
</dbReference>
<sequence>MSVIESKIEELGLKLPKAPGPMANYVTARRTGNLLFFSGGGPFEDGKPVVFGRVGDELTQEEGYAAARLTGLNLISQLKNELGDLDRVKQFVKVQAFVASAPGFTAQPAVMNGVSDLLVEVFGEAGKHARTAVAVPQLPFNIPIEVEIIVEVE</sequence>
<dbReference type="EMBL" id="DVGA01000036">
    <property type="protein sequence ID" value="HIQ78295.1"/>
    <property type="molecule type" value="Genomic_DNA"/>
</dbReference>
<dbReference type="InterPro" id="IPR013813">
    <property type="entry name" value="Endoribo_LPSP/chorism_mut-like"/>
</dbReference>
<organism evidence="2 3">
    <name type="scientific">Candidatus Scatomorpha intestinavium</name>
    <dbReference type="NCBI Taxonomy" id="2840922"/>
    <lineage>
        <taxon>Bacteria</taxon>
        <taxon>Bacillati</taxon>
        <taxon>Bacillota</taxon>
        <taxon>Clostridia</taxon>
        <taxon>Eubacteriales</taxon>
        <taxon>Candidatus Scatomorpha</taxon>
    </lineage>
</organism>
<dbReference type="SUPFAM" id="SSF55298">
    <property type="entry name" value="YjgF-like"/>
    <property type="match status" value="1"/>
</dbReference>
<evidence type="ECO:0000313" key="3">
    <source>
        <dbReference type="Proteomes" id="UP000824262"/>
    </source>
</evidence>
<accession>A0A9D0ZDF1</accession>
<gene>
    <name evidence="2" type="ORF">IAB77_03440</name>
</gene>
<evidence type="ECO:0000259" key="1">
    <source>
        <dbReference type="Pfam" id="PF14588"/>
    </source>
</evidence>
<evidence type="ECO:0000313" key="2">
    <source>
        <dbReference type="EMBL" id="HIQ78295.1"/>
    </source>
</evidence>
<dbReference type="Pfam" id="PF14588">
    <property type="entry name" value="YjgF_endoribonc"/>
    <property type="match status" value="1"/>
</dbReference>
<dbReference type="AlphaFoldDB" id="A0A9D0ZDF1"/>
<dbReference type="Gene3D" id="3.30.1330.40">
    <property type="entry name" value="RutC-like"/>
    <property type="match status" value="1"/>
</dbReference>